<accession>A0A0N1H415</accession>
<dbReference type="RefSeq" id="XP_017999789.1">
    <property type="nucleotide sequence ID" value="XM_018143386.1"/>
</dbReference>
<organism evidence="2 3">
    <name type="scientific">Cyphellophora attinorum</name>
    <dbReference type="NCBI Taxonomy" id="1664694"/>
    <lineage>
        <taxon>Eukaryota</taxon>
        <taxon>Fungi</taxon>
        <taxon>Dikarya</taxon>
        <taxon>Ascomycota</taxon>
        <taxon>Pezizomycotina</taxon>
        <taxon>Eurotiomycetes</taxon>
        <taxon>Chaetothyriomycetidae</taxon>
        <taxon>Chaetothyriales</taxon>
        <taxon>Cyphellophoraceae</taxon>
        <taxon>Cyphellophora</taxon>
    </lineage>
</organism>
<dbReference type="AlphaFoldDB" id="A0A0N1H415"/>
<sequence length="145" mass="15732">MLLAGLLTPACALALYEATLSYRAIVRLRTYESASETAAQYSQMAADKLWRTRTTQGAAAVSILLSIGTSLYTLFLGGSSAVLNTVTAVSAVAAWFHFSPFWQEQVTIPGVYTWNEAVEASNTLRPMLLGQAGLWLMISLLSFFV</sequence>
<feature type="transmembrane region" description="Helical" evidence="1">
    <location>
        <begin position="57"/>
        <end position="75"/>
    </location>
</feature>
<dbReference type="VEuPathDB" id="FungiDB:AB675_3343"/>
<evidence type="ECO:0000313" key="3">
    <source>
        <dbReference type="Proteomes" id="UP000038010"/>
    </source>
</evidence>
<evidence type="ECO:0000313" key="2">
    <source>
        <dbReference type="EMBL" id="KPI39826.1"/>
    </source>
</evidence>
<dbReference type="Proteomes" id="UP000038010">
    <property type="component" value="Unassembled WGS sequence"/>
</dbReference>
<keyword evidence="3" id="KW-1185">Reference proteome</keyword>
<evidence type="ECO:0008006" key="4">
    <source>
        <dbReference type="Google" id="ProtNLM"/>
    </source>
</evidence>
<dbReference type="GeneID" id="28735266"/>
<comment type="caution">
    <text evidence="2">The sequence shown here is derived from an EMBL/GenBank/DDBJ whole genome shotgun (WGS) entry which is preliminary data.</text>
</comment>
<dbReference type="EMBL" id="LFJN01000014">
    <property type="protein sequence ID" value="KPI39826.1"/>
    <property type="molecule type" value="Genomic_DNA"/>
</dbReference>
<gene>
    <name evidence="2" type="ORF">AB675_3343</name>
</gene>
<protein>
    <recommendedName>
        <fullName evidence="4">DUF1772 domain-containing protein</fullName>
    </recommendedName>
</protein>
<keyword evidence="1" id="KW-0812">Transmembrane</keyword>
<keyword evidence="1" id="KW-1133">Transmembrane helix</keyword>
<name>A0A0N1H415_9EURO</name>
<feature type="transmembrane region" description="Helical" evidence="1">
    <location>
        <begin position="123"/>
        <end position="144"/>
    </location>
</feature>
<reference evidence="2 3" key="1">
    <citation type="submission" date="2015-06" db="EMBL/GenBank/DDBJ databases">
        <title>Draft genome of the ant-associated black yeast Phialophora attae CBS 131958.</title>
        <authorList>
            <person name="Moreno L.F."/>
            <person name="Stielow B.J."/>
            <person name="de Hoog S."/>
            <person name="Vicente V.A."/>
            <person name="Weiss V.A."/>
            <person name="de Vries M."/>
            <person name="Cruz L.M."/>
            <person name="Souza E.M."/>
        </authorList>
    </citation>
    <scope>NUCLEOTIDE SEQUENCE [LARGE SCALE GENOMIC DNA]</scope>
    <source>
        <strain evidence="2 3">CBS 131958</strain>
    </source>
</reference>
<keyword evidence="1" id="KW-0472">Membrane</keyword>
<dbReference type="OrthoDB" id="5405107at2759"/>
<evidence type="ECO:0000256" key="1">
    <source>
        <dbReference type="SAM" id="Phobius"/>
    </source>
</evidence>
<proteinExistence type="predicted"/>